<gene>
    <name evidence="2" type="ORF">E2C01_077977</name>
</gene>
<keyword evidence="3" id="KW-1185">Reference proteome</keyword>
<proteinExistence type="predicted"/>
<dbReference type="Proteomes" id="UP000324222">
    <property type="component" value="Unassembled WGS sequence"/>
</dbReference>
<reference evidence="2 3" key="1">
    <citation type="submission" date="2019-05" db="EMBL/GenBank/DDBJ databases">
        <title>Another draft genome of Portunus trituberculatus and its Hox gene families provides insights of decapod evolution.</title>
        <authorList>
            <person name="Jeong J.-H."/>
            <person name="Song I."/>
            <person name="Kim S."/>
            <person name="Choi T."/>
            <person name="Kim D."/>
            <person name="Ryu S."/>
            <person name="Kim W."/>
        </authorList>
    </citation>
    <scope>NUCLEOTIDE SEQUENCE [LARGE SCALE GENOMIC DNA]</scope>
    <source>
        <tissue evidence="2">Muscle</tissue>
    </source>
</reference>
<comment type="caution">
    <text evidence="2">The sequence shown here is derived from an EMBL/GenBank/DDBJ whole genome shotgun (WGS) entry which is preliminary data.</text>
</comment>
<dbReference type="AlphaFoldDB" id="A0A5B7IFT2"/>
<organism evidence="2 3">
    <name type="scientific">Portunus trituberculatus</name>
    <name type="common">Swimming crab</name>
    <name type="synonym">Neptunus trituberculatus</name>
    <dbReference type="NCBI Taxonomy" id="210409"/>
    <lineage>
        <taxon>Eukaryota</taxon>
        <taxon>Metazoa</taxon>
        <taxon>Ecdysozoa</taxon>
        <taxon>Arthropoda</taxon>
        <taxon>Crustacea</taxon>
        <taxon>Multicrustacea</taxon>
        <taxon>Malacostraca</taxon>
        <taxon>Eumalacostraca</taxon>
        <taxon>Eucarida</taxon>
        <taxon>Decapoda</taxon>
        <taxon>Pleocyemata</taxon>
        <taxon>Brachyura</taxon>
        <taxon>Eubrachyura</taxon>
        <taxon>Portunoidea</taxon>
        <taxon>Portunidae</taxon>
        <taxon>Portuninae</taxon>
        <taxon>Portunus</taxon>
    </lineage>
</organism>
<protein>
    <submittedName>
        <fullName evidence="2">Uncharacterized protein</fullName>
    </submittedName>
</protein>
<evidence type="ECO:0000313" key="2">
    <source>
        <dbReference type="EMBL" id="MPC83270.1"/>
    </source>
</evidence>
<feature type="region of interest" description="Disordered" evidence="1">
    <location>
        <begin position="53"/>
        <end position="74"/>
    </location>
</feature>
<evidence type="ECO:0000313" key="3">
    <source>
        <dbReference type="Proteomes" id="UP000324222"/>
    </source>
</evidence>
<evidence type="ECO:0000256" key="1">
    <source>
        <dbReference type="SAM" id="MobiDB-lite"/>
    </source>
</evidence>
<accession>A0A5B7IFT2</accession>
<sequence>MHTATFSESLLIYPSNHLTRFHHHLHHINLIFGPLLQHPTTCAFFLIKHRRALPPTPSSIQGRKASRPPPLPRP</sequence>
<dbReference type="EMBL" id="VSRR010062039">
    <property type="protein sequence ID" value="MPC83270.1"/>
    <property type="molecule type" value="Genomic_DNA"/>
</dbReference>
<name>A0A5B7IFT2_PORTR</name>